<evidence type="ECO:0000313" key="1">
    <source>
        <dbReference type="EMBL" id="KAJ8675665.1"/>
    </source>
</evidence>
<organism evidence="1 2">
    <name type="scientific">Eretmocerus hayati</name>
    <dbReference type="NCBI Taxonomy" id="131215"/>
    <lineage>
        <taxon>Eukaryota</taxon>
        <taxon>Metazoa</taxon>
        <taxon>Ecdysozoa</taxon>
        <taxon>Arthropoda</taxon>
        <taxon>Hexapoda</taxon>
        <taxon>Insecta</taxon>
        <taxon>Pterygota</taxon>
        <taxon>Neoptera</taxon>
        <taxon>Endopterygota</taxon>
        <taxon>Hymenoptera</taxon>
        <taxon>Apocrita</taxon>
        <taxon>Proctotrupomorpha</taxon>
        <taxon>Chalcidoidea</taxon>
        <taxon>Aphelinidae</taxon>
        <taxon>Aphelininae</taxon>
        <taxon>Eretmocerus</taxon>
    </lineage>
</organism>
<evidence type="ECO:0000313" key="2">
    <source>
        <dbReference type="Proteomes" id="UP001239111"/>
    </source>
</evidence>
<sequence>MELEVDQMYAHNEKSDSLLENRASTHFKFNENQYVRLKQALNRGKKEIVETLLQEGCPVNGHPEGNDLRTPLHCSVYMGCPDTVKKLLERGASVNAKNLNNETPLMLAAKFEKHVLTDLLLHAHGLETVSIMKT</sequence>
<reference evidence="1" key="1">
    <citation type="submission" date="2023-04" db="EMBL/GenBank/DDBJ databases">
        <title>A chromosome-level genome assembly of the parasitoid wasp Eretmocerus hayati.</title>
        <authorList>
            <person name="Zhong Y."/>
            <person name="Liu S."/>
            <person name="Liu Y."/>
        </authorList>
    </citation>
    <scope>NUCLEOTIDE SEQUENCE</scope>
    <source>
        <strain evidence="1">ZJU_SS_LIU_2023</strain>
    </source>
</reference>
<protein>
    <submittedName>
        <fullName evidence="1">Uncharacterized protein</fullName>
    </submittedName>
</protein>
<accession>A0ACC2NWT8</accession>
<gene>
    <name evidence="1" type="ORF">QAD02_011451</name>
</gene>
<dbReference type="EMBL" id="CM056742">
    <property type="protein sequence ID" value="KAJ8675665.1"/>
    <property type="molecule type" value="Genomic_DNA"/>
</dbReference>
<proteinExistence type="predicted"/>
<name>A0ACC2NWT8_9HYME</name>
<dbReference type="Proteomes" id="UP001239111">
    <property type="component" value="Chromosome 2"/>
</dbReference>
<comment type="caution">
    <text evidence="1">The sequence shown here is derived from an EMBL/GenBank/DDBJ whole genome shotgun (WGS) entry which is preliminary data.</text>
</comment>
<keyword evidence="2" id="KW-1185">Reference proteome</keyword>